<dbReference type="PANTHER" id="PTHR40278:SF1">
    <property type="entry name" value="DNA UTILIZATION PROTEIN HOFN"/>
    <property type="match status" value="1"/>
</dbReference>
<organism evidence="2 3">
    <name type="scientific">Dickeya poaceiphila</name>
    <dbReference type="NCBI Taxonomy" id="568768"/>
    <lineage>
        <taxon>Bacteria</taxon>
        <taxon>Pseudomonadati</taxon>
        <taxon>Pseudomonadota</taxon>
        <taxon>Gammaproteobacteria</taxon>
        <taxon>Enterobacterales</taxon>
        <taxon>Pectobacteriaceae</taxon>
        <taxon>Dickeya</taxon>
    </lineage>
</organism>
<keyword evidence="3" id="KW-1185">Reference proteome</keyword>
<dbReference type="RefSeq" id="WP_042873177.1">
    <property type="nucleotide sequence ID" value="NZ_CM001975.1"/>
</dbReference>
<dbReference type="STRING" id="568768.GCA_000406125_03599"/>
<accession>A0A5B8I1B4</accession>
<dbReference type="Proteomes" id="UP000320591">
    <property type="component" value="Chromosome"/>
</dbReference>
<sequence>MLTVNLLAWRPGLLYRRIRLSLLVSGGLLFVVGCTATMTYEVYQQQYAWRRHKVELVQSQLPRYEQLYHQTLAAWQRREAQLAQLSVQEQSQQRNQRYQALLERLPALMPDSLWLTEIGDNGVRIHISGVSNHYSAIVTLANAMAALPQIEHASVQQTQRDPQDSARLNFSLRLHWRALAEAGSKG</sequence>
<dbReference type="Pfam" id="PF05137">
    <property type="entry name" value="PilN"/>
    <property type="match status" value="1"/>
</dbReference>
<dbReference type="PANTHER" id="PTHR40278">
    <property type="entry name" value="DNA UTILIZATION PROTEIN HOFN"/>
    <property type="match status" value="1"/>
</dbReference>
<proteinExistence type="predicted"/>
<dbReference type="OrthoDB" id="6434061at2"/>
<feature type="transmembrane region" description="Helical" evidence="1">
    <location>
        <begin position="20"/>
        <end position="43"/>
    </location>
</feature>
<protein>
    <submittedName>
        <fullName evidence="2">Fimbrial protein</fullName>
    </submittedName>
</protein>
<dbReference type="KEGG" id="dic:Dpoa569_0000372"/>
<keyword evidence="1" id="KW-0812">Transmembrane</keyword>
<evidence type="ECO:0000313" key="2">
    <source>
        <dbReference type="EMBL" id="QDX28704.1"/>
    </source>
</evidence>
<dbReference type="InterPro" id="IPR007813">
    <property type="entry name" value="PilN"/>
</dbReference>
<dbReference type="AlphaFoldDB" id="A0A5B8I1B4"/>
<keyword evidence="1" id="KW-1133">Transmembrane helix</keyword>
<name>A0A5B8I1B4_9GAMM</name>
<keyword evidence="1" id="KW-0472">Membrane</keyword>
<reference evidence="2 3" key="1">
    <citation type="journal article" date="2019" name="Environ. Microbiol.">
        <title>The phytopathogenic nature of Dickeya aquatica 174/2 and the dynamic early evolution of Dickeya pathogenicity.</title>
        <authorList>
            <person name="Duprey A."/>
            <person name="Taib N."/>
            <person name="Leonard S."/>
            <person name="Garin T."/>
            <person name="Flandrois J.P."/>
            <person name="Nasser W."/>
            <person name="Brochier-Armanet C."/>
            <person name="Reverchon S."/>
        </authorList>
    </citation>
    <scope>NUCLEOTIDE SEQUENCE [LARGE SCALE GENOMIC DNA]</scope>
    <source>
        <strain evidence="2 3">NCPPB 569</strain>
    </source>
</reference>
<gene>
    <name evidence="2" type="ORF">Dpoa569_0000372</name>
</gene>
<dbReference type="EMBL" id="CP042220">
    <property type="protein sequence ID" value="QDX28704.1"/>
    <property type="molecule type" value="Genomic_DNA"/>
</dbReference>
<evidence type="ECO:0000313" key="3">
    <source>
        <dbReference type="Proteomes" id="UP000320591"/>
    </source>
</evidence>
<dbReference type="InterPro" id="IPR052534">
    <property type="entry name" value="Extracell_DNA_Util/SecSys_Comp"/>
</dbReference>
<evidence type="ECO:0000256" key="1">
    <source>
        <dbReference type="SAM" id="Phobius"/>
    </source>
</evidence>